<evidence type="ECO:0000313" key="2">
    <source>
        <dbReference type="EMBL" id="OHB13075.1"/>
    </source>
</evidence>
<reference evidence="2 3" key="1">
    <citation type="journal article" date="2016" name="Nat. Commun.">
        <title>Thousands of microbial genomes shed light on interconnected biogeochemical processes in an aquifer system.</title>
        <authorList>
            <person name="Anantharaman K."/>
            <person name="Brown C.T."/>
            <person name="Hug L.A."/>
            <person name="Sharon I."/>
            <person name="Castelle C.J."/>
            <person name="Probst A.J."/>
            <person name="Thomas B.C."/>
            <person name="Singh A."/>
            <person name="Wilkins M.J."/>
            <person name="Karaoz U."/>
            <person name="Brodie E.L."/>
            <person name="Williams K.H."/>
            <person name="Hubbard S.S."/>
            <person name="Banfield J.F."/>
        </authorList>
    </citation>
    <scope>NUCLEOTIDE SEQUENCE [LARGE SCALE GENOMIC DNA]</scope>
</reference>
<dbReference type="Gene3D" id="3.90.550.10">
    <property type="entry name" value="Spore Coat Polysaccharide Biosynthesis Protein SpsA, Chain A"/>
    <property type="match status" value="1"/>
</dbReference>
<dbReference type="Pfam" id="PF00535">
    <property type="entry name" value="Glycos_transf_2"/>
    <property type="match status" value="1"/>
</dbReference>
<sequence>MKKFILPEISVVILCYKSGQFARIFYKRVSDVLAKNNLDYEIVLVGNYRPNTGDKTPEVIKEIASSNPRVKAVIKEKTCPEEAMGWDMRSGLEVANGKTITVIDGDGQMPPEDIPRLFRTMKEKELDLCKAVRKSRGDGLYRKFISRAFNLIMRILFFGIEGDINGKPKLFTRAVYDKLKLESNDWFIDAEIMIKVRKMNIRIGTIMTDFHKNPERQSFISFKANFEFVKNIIRWRIKEFKR</sequence>
<dbReference type="Proteomes" id="UP000176558">
    <property type="component" value="Unassembled WGS sequence"/>
</dbReference>
<gene>
    <name evidence="2" type="ORF">A3G99_00585</name>
</gene>
<dbReference type="AlphaFoldDB" id="A0A1G2UUK4"/>
<protein>
    <recommendedName>
        <fullName evidence="1">Glycosyltransferase 2-like domain-containing protein</fullName>
    </recommendedName>
</protein>
<organism evidence="2 3">
    <name type="scientific">Candidatus Zambryskibacteria bacterium RIFCSPLOWO2_12_FULL_39_23</name>
    <dbReference type="NCBI Taxonomy" id="1802776"/>
    <lineage>
        <taxon>Bacteria</taxon>
        <taxon>Candidatus Zambryskiibacteriota</taxon>
    </lineage>
</organism>
<feature type="domain" description="Glycosyltransferase 2-like" evidence="1">
    <location>
        <begin position="10"/>
        <end position="174"/>
    </location>
</feature>
<dbReference type="InterPro" id="IPR029044">
    <property type="entry name" value="Nucleotide-diphossugar_trans"/>
</dbReference>
<dbReference type="EMBL" id="MHWT01000005">
    <property type="protein sequence ID" value="OHB13075.1"/>
    <property type="molecule type" value="Genomic_DNA"/>
</dbReference>
<dbReference type="InterPro" id="IPR050256">
    <property type="entry name" value="Glycosyltransferase_2"/>
</dbReference>
<comment type="caution">
    <text evidence="2">The sequence shown here is derived from an EMBL/GenBank/DDBJ whole genome shotgun (WGS) entry which is preliminary data.</text>
</comment>
<evidence type="ECO:0000313" key="3">
    <source>
        <dbReference type="Proteomes" id="UP000176558"/>
    </source>
</evidence>
<accession>A0A1G2UUK4</accession>
<evidence type="ECO:0000259" key="1">
    <source>
        <dbReference type="Pfam" id="PF00535"/>
    </source>
</evidence>
<dbReference type="SUPFAM" id="SSF53448">
    <property type="entry name" value="Nucleotide-diphospho-sugar transferases"/>
    <property type="match status" value="1"/>
</dbReference>
<proteinExistence type="predicted"/>
<name>A0A1G2UUK4_9BACT</name>
<dbReference type="PANTHER" id="PTHR48090">
    <property type="entry name" value="UNDECAPRENYL-PHOSPHATE 4-DEOXY-4-FORMAMIDO-L-ARABINOSE TRANSFERASE-RELATED"/>
    <property type="match status" value="1"/>
</dbReference>
<dbReference type="CDD" id="cd04179">
    <property type="entry name" value="DPM_DPG-synthase_like"/>
    <property type="match status" value="1"/>
</dbReference>
<dbReference type="InterPro" id="IPR001173">
    <property type="entry name" value="Glyco_trans_2-like"/>
</dbReference>